<evidence type="ECO:0000313" key="2">
    <source>
        <dbReference type="EMBL" id="ALK43935.1"/>
    </source>
</evidence>
<dbReference type="RefSeq" id="WP_061515190.1">
    <property type="nucleotide sequence ID" value="NZ_KQ973600.1"/>
</dbReference>
<accession>A0A140AYN8</accession>
<feature type="region of interest" description="Disordered" evidence="1">
    <location>
        <begin position="802"/>
        <end position="826"/>
    </location>
</feature>
<dbReference type="EMBL" id="KT271770">
    <property type="protein sequence ID" value="ALK43935.1"/>
    <property type="molecule type" value="Genomic_DNA"/>
</dbReference>
<protein>
    <submittedName>
        <fullName evidence="2">Uncharacterized protein</fullName>
    </submittedName>
</protein>
<dbReference type="AlphaFoldDB" id="A0A140AYN8"/>
<name>A0A140AYN8_LEGPN</name>
<evidence type="ECO:0000256" key="1">
    <source>
        <dbReference type="SAM" id="MobiDB-lite"/>
    </source>
</evidence>
<geneLocation type="plasmid" evidence="2">
    <name>Mobile Element-1</name>
</geneLocation>
<proteinExistence type="predicted"/>
<sequence length="826" mass="91549">MAINQQPLSRSITLPTTNVSTGSGLTQLANATSALGQVLSERINAVAIEQSALQGVQDVANERQPEKLALPFTKATKAYNDAVARTEANRMINSAEQLINESLANNKNPATFTRETPAKFKAELDGIKSGILQNTRDENREHVRQALDRMTAHASLNMLQHSIQYDNQRMKFDMQHDISGLLEARRNAAIAGDEARIAGIDAAIDQSISDYAMMNQEINQIAPYLKEDIAKHRAIDSVLTGYTQALSTGNTARYLEDLAENKQKLPFNVWQDAVKGVVALDQTQKRLTNDINAEQWAQVQFGINNGSIQDAADILNYNELTVPQQLNAMKQLDTIQAKQLKQGSELITAQQNILSGRPEFNSASTRDKMFQASIQAMEKETGQVATLQDMESSVLGLNQYPASGMPQTPMGTNVPAFDSVLQGKLTSGDVMATAQAAMVYNDMVNVKEMPNSVNLTGEALSVATLFNTLNQGGTTPEEAAALAINTVLNAKEPEIAQRIDRFHKTLEKTNPQTGQQDVMRSKFKEAFGLAPQDFGSDEAFRVFKDTYRAHYLLSNSEQAAFDATKQAMRAWGTSKYFDKGYVGQPVPEKEIPITKVAYAFDNQIVANLQGFINRNKAARDANPDLNIPVIEWANPKQTITGNESEQDKVFKNLTVGKRPRIKINGHETDVVLMPSATSRLDNRVNYLLGVYDQFNNLNPLKDITNPVDQVARFAPQELSIWAPSVATEQTDKDLRSVALKIQKKEMQQDTKELKALRDKTPAWQVIFGLESGKEYRDYIEKRRAESNEGRLETIIESLKGRTAPEVRDETTEAENIGISPNLEPPR</sequence>
<keyword evidence="2" id="KW-0614">Plasmid</keyword>
<organism evidence="2">
    <name type="scientific">Legionella pneumophila</name>
    <dbReference type="NCBI Taxonomy" id="446"/>
    <lineage>
        <taxon>Bacteria</taxon>
        <taxon>Pseudomonadati</taxon>
        <taxon>Pseudomonadota</taxon>
        <taxon>Gammaproteobacteria</taxon>
        <taxon>Legionellales</taxon>
        <taxon>Legionellaceae</taxon>
        <taxon>Legionella</taxon>
    </lineage>
</organism>
<reference evidence="2" key="1">
    <citation type="journal article" date="2016" name="Cell. Microbiol.">
        <title>Active and Adaptive Legionella CRISPR-Cas reveals a recurrent challenge to the pathogen.</title>
        <authorList>
            <person name="Rao C."/>
            <person name="Guyard C."/>
            <person name="Pelaz C."/>
            <person name="Wasserscheid J."/>
            <person name="Bondy-Denomy J."/>
            <person name="Dewar K."/>
            <person name="Ensminger A.W."/>
        </authorList>
    </citation>
    <scope>NUCLEOTIDE SEQUENCE</scope>
    <source>
        <strain evidence="2">Murcia-2001 4983</strain>
        <plasmid evidence="2">Mobile Element-1</plasmid>
    </source>
</reference>